<organism evidence="1 2">
    <name type="scientific">Bradyrhizobium elkanii</name>
    <dbReference type="NCBI Taxonomy" id="29448"/>
    <lineage>
        <taxon>Bacteria</taxon>
        <taxon>Pseudomonadati</taxon>
        <taxon>Pseudomonadota</taxon>
        <taxon>Alphaproteobacteria</taxon>
        <taxon>Hyphomicrobiales</taxon>
        <taxon>Nitrobacteraceae</taxon>
        <taxon>Bradyrhizobium</taxon>
    </lineage>
</organism>
<reference evidence="1" key="1">
    <citation type="submission" date="2021-02" db="EMBL/GenBank/DDBJ databases">
        <title>Genomic Encyclopedia of Type Strains, Phase IV (KMG-V): Genome sequencing to study the core and pangenomes of soil and plant-associated prokaryotes.</title>
        <authorList>
            <person name="Whitman W."/>
        </authorList>
    </citation>
    <scope>NUCLEOTIDE SEQUENCE</scope>
    <source>
        <strain evidence="1">USDA 406</strain>
    </source>
</reference>
<proteinExistence type="predicted"/>
<evidence type="ECO:0000313" key="1">
    <source>
        <dbReference type="EMBL" id="MBP1296803.1"/>
    </source>
</evidence>
<sequence>MRADVRFGCSRDREINFRAYDRGPTSSVSHERLIVAAVSVKSLGIEGIALEMTAAVSNHANKSCAAGRRGLLTPEKSALPRMLEKRGSFGLVADEGREVSSARR</sequence>
<dbReference type="EMBL" id="JAFICZ010000001">
    <property type="protein sequence ID" value="MBP1296803.1"/>
    <property type="molecule type" value="Genomic_DNA"/>
</dbReference>
<dbReference type="Proteomes" id="UP000673383">
    <property type="component" value="Unassembled WGS sequence"/>
</dbReference>
<name>A0A8I1YBA8_BRAEL</name>
<protein>
    <submittedName>
        <fullName evidence="1">Uncharacterized protein</fullName>
    </submittedName>
</protein>
<evidence type="ECO:0000313" key="2">
    <source>
        <dbReference type="Proteomes" id="UP000673383"/>
    </source>
</evidence>
<gene>
    <name evidence="1" type="ORF">JOH49_006556</name>
</gene>
<dbReference type="AlphaFoldDB" id="A0A8I1YBA8"/>
<accession>A0A8I1YBA8</accession>
<dbReference type="RefSeq" id="WP_129965100.1">
    <property type="nucleotide sequence ID" value="NZ_JANUDK010000003.1"/>
</dbReference>
<comment type="caution">
    <text evidence="1">The sequence shown here is derived from an EMBL/GenBank/DDBJ whole genome shotgun (WGS) entry which is preliminary data.</text>
</comment>